<evidence type="ECO:0000313" key="3">
    <source>
        <dbReference type="Proteomes" id="UP000324222"/>
    </source>
</evidence>
<gene>
    <name evidence="2" type="ORF">E2C01_084322</name>
</gene>
<reference evidence="2 3" key="1">
    <citation type="submission" date="2019-05" db="EMBL/GenBank/DDBJ databases">
        <title>Another draft genome of Portunus trituberculatus and its Hox gene families provides insights of decapod evolution.</title>
        <authorList>
            <person name="Jeong J.-H."/>
            <person name="Song I."/>
            <person name="Kim S."/>
            <person name="Choi T."/>
            <person name="Kim D."/>
            <person name="Ryu S."/>
            <person name="Kim W."/>
        </authorList>
    </citation>
    <scope>NUCLEOTIDE SEQUENCE [LARGE SCALE GENOMIC DNA]</scope>
    <source>
        <tissue evidence="2">Muscle</tissue>
    </source>
</reference>
<feature type="compositionally biased region" description="Polar residues" evidence="1">
    <location>
        <begin position="1"/>
        <end position="10"/>
    </location>
</feature>
<comment type="caution">
    <text evidence="2">The sequence shown here is derived from an EMBL/GenBank/DDBJ whole genome shotgun (WGS) entry which is preliminary data.</text>
</comment>
<dbReference type="Proteomes" id="UP000324222">
    <property type="component" value="Unassembled WGS sequence"/>
</dbReference>
<name>A0A5B7J3Y8_PORTR</name>
<organism evidence="2 3">
    <name type="scientific">Portunus trituberculatus</name>
    <name type="common">Swimming crab</name>
    <name type="synonym">Neptunus trituberculatus</name>
    <dbReference type="NCBI Taxonomy" id="210409"/>
    <lineage>
        <taxon>Eukaryota</taxon>
        <taxon>Metazoa</taxon>
        <taxon>Ecdysozoa</taxon>
        <taxon>Arthropoda</taxon>
        <taxon>Crustacea</taxon>
        <taxon>Multicrustacea</taxon>
        <taxon>Malacostraca</taxon>
        <taxon>Eumalacostraca</taxon>
        <taxon>Eucarida</taxon>
        <taxon>Decapoda</taxon>
        <taxon>Pleocyemata</taxon>
        <taxon>Brachyura</taxon>
        <taxon>Eubrachyura</taxon>
        <taxon>Portunoidea</taxon>
        <taxon>Portunidae</taxon>
        <taxon>Portuninae</taxon>
        <taxon>Portunus</taxon>
    </lineage>
</organism>
<proteinExistence type="predicted"/>
<dbReference type="EMBL" id="VSRR010080846">
    <property type="protein sequence ID" value="MPC89379.1"/>
    <property type="molecule type" value="Genomic_DNA"/>
</dbReference>
<sequence>MSPLSSSFASVTRKKVLNHSTLPSPPPPPPPQPQPQPQPQPRPQPRPRKPFNQ</sequence>
<evidence type="ECO:0000256" key="1">
    <source>
        <dbReference type="SAM" id="MobiDB-lite"/>
    </source>
</evidence>
<accession>A0A5B7J3Y8</accession>
<feature type="compositionally biased region" description="Pro residues" evidence="1">
    <location>
        <begin position="23"/>
        <end position="44"/>
    </location>
</feature>
<keyword evidence="3" id="KW-1185">Reference proteome</keyword>
<dbReference type="AlphaFoldDB" id="A0A5B7J3Y8"/>
<protein>
    <submittedName>
        <fullName evidence="2">Uncharacterized protein</fullName>
    </submittedName>
</protein>
<evidence type="ECO:0000313" key="2">
    <source>
        <dbReference type="EMBL" id="MPC89379.1"/>
    </source>
</evidence>
<feature type="region of interest" description="Disordered" evidence="1">
    <location>
        <begin position="1"/>
        <end position="53"/>
    </location>
</feature>